<name>A0ABT9R8N3_9ACTN</name>
<comment type="caution">
    <text evidence="2">The sequence shown here is derived from an EMBL/GenBank/DDBJ whole genome shotgun (WGS) entry which is preliminary data.</text>
</comment>
<dbReference type="InterPro" id="IPR011109">
    <property type="entry name" value="DNA_bind_recombinase_dom"/>
</dbReference>
<dbReference type="InterPro" id="IPR038109">
    <property type="entry name" value="DNA_bind_recomb_sf"/>
</dbReference>
<accession>A0ABT9R8N3</accession>
<evidence type="ECO:0000313" key="3">
    <source>
        <dbReference type="Proteomes" id="UP001230426"/>
    </source>
</evidence>
<protein>
    <submittedName>
        <fullName evidence="2">DNA invertase Pin-like site-specific DNA recombinase</fullName>
    </submittedName>
</protein>
<evidence type="ECO:0000313" key="2">
    <source>
        <dbReference type="EMBL" id="MDP9864775.1"/>
    </source>
</evidence>
<dbReference type="Proteomes" id="UP001230426">
    <property type="component" value="Unassembled WGS sequence"/>
</dbReference>
<dbReference type="EMBL" id="JAUSRB010000002">
    <property type="protein sequence ID" value="MDP9864775.1"/>
    <property type="molecule type" value="Genomic_DNA"/>
</dbReference>
<dbReference type="Gene3D" id="3.90.1750.20">
    <property type="entry name" value="Putative Large Serine Recombinase, Chain B, Domain 2"/>
    <property type="match status" value="1"/>
</dbReference>
<sequence>MLRLATLAPGSPIPVVSYARISADLKKDEHGVRDQHRMNHETAKRQGWTVVHEFTDNDKSASKVNVVRDDFEAMVSALRAGQLADGTPVRGVVVVADDRLARRPGDYERFVEAFTLHEGFVFADYRQVKNLYSEDVESMGLYSVVGARIEARKIARRMRDSHRNRASEGRPVGGHRPFGWQADRRTLAPVESRIIQEAAREFIGGRSLNSIVGQWRKLGVRTPRGNEWSVQTLRVMFTSPRLCGWRLFHGEIMRDADGEPIIGEWTPILTQQEWHAVQAIINSRRGRRVGVDGVPLGPLPLPGDAREVHYLLTGFLRCGRPTEDGGICGKSLRVTTPKNSATHRYACQAKGSGGCGGISRRGDLVDFFISELVLNRMAKKAAFNAPRESVEWAGRDELKDAMEQLAMLREQWHARNISNQSYFHDLPILEKKINGLRSEKAKHDAAVKRQEVAAAVDVDDIRRRWYLPEEEGGLPLSQKRAHIRADLITVIIHSAGPGRRAFDPNLLEPVWREE</sequence>
<dbReference type="Pfam" id="PF07508">
    <property type="entry name" value="Recombinase"/>
    <property type="match status" value="1"/>
</dbReference>
<dbReference type="PROSITE" id="PS51737">
    <property type="entry name" value="RECOMBINASE_DNA_BIND"/>
    <property type="match status" value="1"/>
</dbReference>
<dbReference type="PANTHER" id="PTHR30461:SF23">
    <property type="entry name" value="DNA RECOMBINASE-RELATED"/>
    <property type="match status" value="1"/>
</dbReference>
<dbReference type="PANTHER" id="PTHR30461">
    <property type="entry name" value="DNA-INVERTASE FROM LAMBDOID PROPHAGE"/>
    <property type="match status" value="1"/>
</dbReference>
<reference evidence="2 3" key="1">
    <citation type="submission" date="2023-07" db="EMBL/GenBank/DDBJ databases">
        <title>Sequencing the genomes of 1000 actinobacteria strains.</title>
        <authorList>
            <person name="Klenk H.-P."/>
        </authorList>
    </citation>
    <scope>NUCLEOTIDE SEQUENCE [LARGE SCALE GENOMIC DNA]</scope>
    <source>
        <strain evidence="2 3">DSM 44109</strain>
    </source>
</reference>
<gene>
    <name evidence="2" type="ORF">J2S55_004041</name>
</gene>
<dbReference type="Gene3D" id="3.40.50.1390">
    <property type="entry name" value="Resolvase, N-terminal catalytic domain"/>
    <property type="match status" value="1"/>
</dbReference>
<feature type="domain" description="Recombinase" evidence="1">
    <location>
        <begin position="177"/>
        <end position="287"/>
    </location>
</feature>
<proteinExistence type="predicted"/>
<dbReference type="CDD" id="cd00338">
    <property type="entry name" value="Ser_Recombinase"/>
    <property type="match status" value="1"/>
</dbReference>
<dbReference type="InterPro" id="IPR050639">
    <property type="entry name" value="SSR_resolvase"/>
</dbReference>
<dbReference type="RefSeq" id="WP_306863178.1">
    <property type="nucleotide sequence ID" value="NZ_JAUSRB010000002.1"/>
</dbReference>
<dbReference type="InterPro" id="IPR006119">
    <property type="entry name" value="Resolv_N"/>
</dbReference>
<keyword evidence="3" id="KW-1185">Reference proteome</keyword>
<dbReference type="Pfam" id="PF00239">
    <property type="entry name" value="Resolvase"/>
    <property type="match status" value="1"/>
</dbReference>
<dbReference type="SUPFAM" id="SSF53041">
    <property type="entry name" value="Resolvase-like"/>
    <property type="match status" value="1"/>
</dbReference>
<dbReference type="InterPro" id="IPR036162">
    <property type="entry name" value="Resolvase-like_N_sf"/>
</dbReference>
<evidence type="ECO:0000259" key="1">
    <source>
        <dbReference type="PROSITE" id="PS51737"/>
    </source>
</evidence>
<organism evidence="2 3">
    <name type="scientific">Streptosporangium brasiliense</name>
    <dbReference type="NCBI Taxonomy" id="47480"/>
    <lineage>
        <taxon>Bacteria</taxon>
        <taxon>Bacillati</taxon>
        <taxon>Actinomycetota</taxon>
        <taxon>Actinomycetes</taxon>
        <taxon>Streptosporangiales</taxon>
        <taxon>Streptosporangiaceae</taxon>
        <taxon>Streptosporangium</taxon>
    </lineage>
</organism>
<dbReference type="SMART" id="SM00857">
    <property type="entry name" value="Resolvase"/>
    <property type="match status" value="1"/>
</dbReference>